<dbReference type="GO" id="GO:0004175">
    <property type="term" value="F:endopeptidase activity"/>
    <property type="evidence" value="ECO:0007669"/>
    <property type="project" value="TreeGrafter"/>
</dbReference>
<dbReference type="CDD" id="cd07561">
    <property type="entry name" value="Peptidase_S41_CPP_like"/>
    <property type="match status" value="1"/>
</dbReference>
<dbReference type="GO" id="GO:0008236">
    <property type="term" value="F:serine-type peptidase activity"/>
    <property type="evidence" value="ECO:0007669"/>
    <property type="project" value="InterPro"/>
</dbReference>
<dbReference type="Pfam" id="PF17820">
    <property type="entry name" value="PDZ_6"/>
    <property type="match status" value="1"/>
</dbReference>
<accession>A0A6L9L2M1</accession>
<protein>
    <submittedName>
        <fullName evidence="5">Peptidase S41</fullName>
    </submittedName>
</protein>
<dbReference type="Gene3D" id="2.30.42.10">
    <property type="match status" value="1"/>
</dbReference>
<dbReference type="GO" id="GO:0030288">
    <property type="term" value="C:outer membrane-bounded periplasmic space"/>
    <property type="evidence" value="ECO:0007669"/>
    <property type="project" value="TreeGrafter"/>
</dbReference>
<dbReference type="RefSeq" id="WP_163942016.1">
    <property type="nucleotide sequence ID" value="NZ_JAAFZH010000001.1"/>
</dbReference>
<dbReference type="Proteomes" id="UP000474175">
    <property type="component" value="Unassembled WGS sequence"/>
</dbReference>
<dbReference type="PANTHER" id="PTHR32060:SF30">
    <property type="entry name" value="CARBOXY-TERMINAL PROCESSING PROTEASE CTPA"/>
    <property type="match status" value="1"/>
</dbReference>
<evidence type="ECO:0000259" key="4">
    <source>
        <dbReference type="Pfam" id="PF18294"/>
    </source>
</evidence>
<keyword evidence="1" id="KW-0732">Signal</keyword>
<organism evidence="5 6">
    <name type="scientific">Spirosoma terrae</name>
    <dbReference type="NCBI Taxonomy" id="1968276"/>
    <lineage>
        <taxon>Bacteria</taxon>
        <taxon>Pseudomonadati</taxon>
        <taxon>Bacteroidota</taxon>
        <taxon>Cytophagia</taxon>
        <taxon>Cytophagales</taxon>
        <taxon>Cytophagaceae</taxon>
        <taxon>Spirosoma</taxon>
    </lineage>
</organism>
<feature type="signal peptide" evidence="1">
    <location>
        <begin position="1"/>
        <end position="18"/>
    </location>
</feature>
<name>A0A6L9L2M1_9BACT</name>
<feature type="domain" description="PDZ" evidence="3">
    <location>
        <begin position="137"/>
        <end position="176"/>
    </location>
</feature>
<proteinExistence type="predicted"/>
<dbReference type="Pfam" id="PF03572">
    <property type="entry name" value="Peptidase_S41"/>
    <property type="match status" value="1"/>
</dbReference>
<dbReference type="InterPro" id="IPR005151">
    <property type="entry name" value="Tail-specific_protease"/>
</dbReference>
<dbReference type="InterPro" id="IPR029045">
    <property type="entry name" value="ClpP/crotonase-like_dom_sf"/>
</dbReference>
<comment type="caution">
    <text evidence="5">The sequence shown here is derived from an EMBL/GenBank/DDBJ whole genome shotgun (WGS) entry which is preliminary data.</text>
</comment>
<keyword evidence="6" id="KW-1185">Reference proteome</keyword>
<evidence type="ECO:0000259" key="2">
    <source>
        <dbReference type="Pfam" id="PF03572"/>
    </source>
</evidence>
<dbReference type="SUPFAM" id="SSF50156">
    <property type="entry name" value="PDZ domain-like"/>
    <property type="match status" value="1"/>
</dbReference>
<evidence type="ECO:0000256" key="1">
    <source>
        <dbReference type="SAM" id="SignalP"/>
    </source>
</evidence>
<dbReference type="SUPFAM" id="SSF52096">
    <property type="entry name" value="ClpP/crotonase"/>
    <property type="match status" value="1"/>
</dbReference>
<dbReference type="GO" id="GO:0006508">
    <property type="term" value="P:proteolysis"/>
    <property type="evidence" value="ECO:0007669"/>
    <property type="project" value="InterPro"/>
</dbReference>
<dbReference type="InterPro" id="IPR041489">
    <property type="entry name" value="PDZ_6"/>
</dbReference>
<evidence type="ECO:0000313" key="6">
    <source>
        <dbReference type="Proteomes" id="UP000474175"/>
    </source>
</evidence>
<dbReference type="InterPro" id="IPR041613">
    <property type="entry name" value="Pept_S41_N"/>
</dbReference>
<dbReference type="AlphaFoldDB" id="A0A6L9L2M1"/>
<dbReference type="Gene3D" id="3.30.750.170">
    <property type="match status" value="1"/>
</dbReference>
<reference evidence="5 6" key="1">
    <citation type="submission" date="2020-02" db="EMBL/GenBank/DDBJ databases">
        <title>Draft genome sequence of two Spirosoma agri KCTC 52727 and Spirosoma terrae KCTC 52035.</title>
        <authorList>
            <person name="Rojas J."/>
            <person name="Ambika Manirajan B."/>
            <person name="Suarez C."/>
            <person name="Ratering S."/>
            <person name="Schnell S."/>
        </authorList>
    </citation>
    <scope>NUCLEOTIDE SEQUENCE [LARGE SCALE GENOMIC DNA]</scope>
    <source>
        <strain evidence="5 6">KCTC 52035</strain>
    </source>
</reference>
<evidence type="ECO:0000259" key="3">
    <source>
        <dbReference type="Pfam" id="PF17820"/>
    </source>
</evidence>
<evidence type="ECO:0000313" key="5">
    <source>
        <dbReference type="EMBL" id="NDU93647.1"/>
    </source>
</evidence>
<sequence>MTIPLALRPALLVTLVSACLFTSCEKEYNPDTVPLSNLPATNQEVNNWILTNMRYYYLWNDKIPANTDTTLTPDKYFLSLLYDRNNSANRDRDRFSWIQASADELKASLGGQSKTTGMDYKLYYFDQARTTIAGSVIYVLPGSPAAAAGFKRGDIFTKVNGQALTTDTYSSLLAGDVLTFTMGTLVNGVPTDANQTRQVTKVVFQEDPVLLDTVYTIGAKKIGYVVYNQFNPGVYKSSGPTDKTYDNKLDNVFGEFKQQGVNELVLDFRYNPGGYVSSSNNLASLVGKNIAGKVYYTQLWNPKVTADYDKKYNPGWNTQNFITKATNIGGNLNRVFILTTGSTASASELVINGLRPFMTVTTIGNTTVGKNVGSITISDANGRIKWGMQPLTFKSANSQGFTDYPTGFAPAVEVREPAYAMKAFGDLSEPLLGEAIYQISGTRTTARRGVITNENFIEAGSSLDQKAGGGNMFVDMTDKPVK</sequence>
<gene>
    <name evidence="5" type="ORF">GK108_02075</name>
</gene>
<dbReference type="Gene3D" id="3.90.226.10">
    <property type="entry name" value="2-enoyl-CoA Hydratase, Chain A, domain 1"/>
    <property type="match status" value="1"/>
</dbReference>
<dbReference type="Pfam" id="PF18294">
    <property type="entry name" value="Pept_S41_N"/>
    <property type="match status" value="1"/>
</dbReference>
<dbReference type="InterPro" id="IPR036034">
    <property type="entry name" value="PDZ_sf"/>
</dbReference>
<feature type="domain" description="Peptidase S41 N-terminal" evidence="4">
    <location>
        <begin position="44"/>
        <end position="97"/>
    </location>
</feature>
<dbReference type="EMBL" id="JAAFZH010000001">
    <property type="protein sequence ID" value="NDU93647.1"/>
    <property type="molecule type" value="Genomic_DNA"/>
</dbReference>
<dbReference type="PANTHER" id="PTHR32060">
    <property type="entry name" value="TAIL-SPECIFIC PROTEASE"/>
    <property type="match status" value="1"/>
</dbReference>
<feature type="domain" description="Tail specific protease" evidence="2">
    <location>
        <begin position="221"/>
        <end position="376"/>
    </location>
</feature>
<dbReference type="GO" id="GO:0007165">
    <property type="term" value="P:signal transduction"/>
    <property type="evidence" value="ECO:0007669"/>
    <property type="project" value="TreeGrafter"/>
</dbReference>
<feature type="chain" id="PRO_5026906944" evidence="1">
    <location>
        <begin position="19"/>
        <end position="482"/>
    </location>
</feature>